<dbReference type="Proteomes" id="UP001364695">
    <property type="component" value="Unassembled WGS sequence"/>
</dbReference>
<evidence type="ECO:0000313" key="2">
    <source>
        <dbReference type="Proteomes" id="UP001364695"/>
    </source>
</evidence>
<sequence>MTASTRRVLLVTGGSRGIGAATVRLAAQRGDAVAFSYFSDAVSAQTLVDQIESSGGQALAVQADIAQEADVLRLFQTVDERFGRLDALVNNAATIAPMTRLADMDAARIARLFATNAVGPMLCAREAVRRMSTQRGGAGGAIVNISSRASRIGAPGQYIDYAATKAAIDTLTVGLAKEVAAEGIRVNTVAPGMIHTDIHAAAGDADRIAKVQSAIPLQRGGEPEEIARAILWLLSDEASYVTGACLDVAGGR</sequence>
<protein>
    <submittedName>
        <fullName evidence="1">SDR family oxidoreductase</fullName>
    </submittedName>
</protein>
<name>A0ACC6P1N3_9BURK</name>
<proteinExistence type="predicted"/>
<dbReference type="EMBL" id="JAWDIE010000008">
    <property type="protein sequence ID" value="MEJ7138113.1"/>
    <property type="molecule type" value="Genomic_DNA"/>
</dbReference>
<evidence type="ECO:0000313" key="1">
    <source>
        <dbReference type="EMBL" id="MEJ7138113.1"/>
    </source>
</evidence>
<gene>
    <name evidence="1" type="ORF">RV045_06670</name>
</gene>
<keyword evidence="2" id="KW-1185">Reference proteome</keyword>
<accession>A0ACC6P1N3</accession>
<reference evidence="1" key="1">
    <citation type="submission" date="2023-10" db="EMBL/GenBank/DDBJ databases">
        <title>Amphibacter perezi, gen. nov., sp. nov. a novel taxa of the family Comamonadaceae, class Betaproteobacteria isolated from the skin microbiota of Pelophylax perezi from different populations.</title>
        <authorList>
            <person name="Costa S."/>
            <person name="Proenca D.N."/>
            <person name="Lopes I."/>
            <person name="Morais P.V."/>
        </authorList>
    </citation>
    <scope>NUCLEOTIDE SEQUENCE</scope>
    <source>
        <strain evidence="1">SL12-8</strain>
    </source>
</reference>
<comment type="caution">
    <text evidence="1">The sequence shown here is derived from an EMBL/GenBank/DDBJ whole genome shotgun (WGS) entry which is preliminary data.</text>
</comment>
<organism evidence="1 2">
    <name type="scientific">Amphibiibacter pelophylacis</name>
    <dbReference type="NCBI Taxonomy" id="1799477"/>
    <lineage>
        <taxon>Bacteria</taxon>
        <taxon>Pseudomonadati</taxon>
        <taxon>Pseudomonadota</taxon>
        <taxon>Betaproteobacteria</taxon>
        <taxon>Burkholderiales</taxon>
        <taxon>Sphaerotilaceae</taxon>
        <taxon>Amphibiibacter</taxon>
    </lineage>
</organism>